<feature type="region of interest" description="Disordered" evidence="1">
    <location>
        <begin position="298"/>
        <end position="370"/>
    </location>
</feature>
<dbReference type="Proteomes" id="UP001189429">
    <property type="component" value="Unassembled WGS sequence"/>
</dbReference>
<keyword evidence="2" id="KW-1133">Transmembrane helix</keyword>
<accession>A0ABN9WI66</accession>
<dbReference type="Gene3D" id="3.90.1480.20">
    <property type="entry name" value="Glycosyl transferase family 29"/>
    <property type="match status" value="1"/>
</dbReference>
<keyword evidence="2" id="KW-0812">Transmembrane</keyword>
<proteinExistence type="predicted"/>
<keyword evidence="2" id="KW-0472">Membrane</keyword>
<gene>
    <name evidence="3" type="ORF">PCOR1329_LOCUS67577</name>
</gene>
<feature type="transmembrane region" description="Helical" evidence="2">
    <location>
        <begin position="40"/>
        <end position="59"/>
    </location>
</feature>
<comment type="caution">
    <text evidence="3">The sequence shown here is derived from an EMBL/GenBank/DDBJ whole genome shotgun (WGS) entry which is preliminary data.</text>
</comment>
<feature type="transmembrane region" description="Helical" evidence="2">
    <location>
        <begin position="71"/>
        <end position="95"/>
    </location>
</feature>
<organism evidence="3 4">
    <name type="scientific">Prorocentrum cordatum</name>
    <dbReference type="NCBI Taxonomy" id="2364126"/>
    <lineage>
        <taxon>Eukaryota</taxon>
        <taxon>Sar</taxon>
        <taxon>Alveolata</taxon>
        <taxon>Dinophyceae</taxon>
        <taxon>Prorocentrales</taxon>
        <taxon>Prorocentraceae</taxon>
        <taxon>Prorocentrum</taxon>
    </lineage>
</organism>
<feature type="compositionally biased region" description="Basic residues" evidence="1">
    <location>
        <begin position="302"/>
        <end position="316"/>
    </location>
</feature>
<evidence type="ECO:0000256" key="2">
    <source>
        <dbReference type="SAM" id="Phobius"/>
    </source>
</evidence>
<name>A0ABN9WI66_9DINO</name>
<feature type="transmembrane region" description="Helical" evidence="2">
    <location>
        <begin position="12"/>
        <end position="33"/>
    </location>
</feature>
<protein>
    <submittedName>
        <fullName evidence="3">Uncharacterized protein</fullName>
    </submittedName>
</protein>
<dbReference type="InterPro" id="IPR038578">
    <property type="entry name" value="GT29-like_sf"/>
</dbReference>
<evidence type="ECO:0000313" key="4">
    <source>
        <dbReference type="Proteomes" id="UP001189429"/>
    </source>
</evidence>
<dbReference type="EMBL" id="CAUYUJ010018764">
    <property type="protein sequence ID" value="CAK0886163.1"/>
    <property type="molecule type" value="Genomic_DNA"/>
</dbReference>
<sequence>MVQATSYATVIWHVVFAIWVTLPLQTVGTVILLRAFSPKVFATFLCAAIGVVCFHWLAIPAIANTPLGGVLLHALFACFEDVPIAAWVYCLVYVVRLQDHVASKQSGRASPFKDRENPLGSDDCLLIVGNAPTVTDGAPMGSVMDSFTNVVRFNQYSVSRPAHTGSKVDFHFCNGRNFPSSRTVTAVLPLFNASLTHAIYLYMPHLEDAADIYANLTNTKVDAWFVEEERILELRRKIGCRVWQIPTSGMVAIDSFLSKRKEVFLHGFNFFEGKKIHYFEESPVQLIASWLESASSRTTPAGRRRGWPGSRRRRPRVVPGRVGGHGRGGGEGGGGPGGRGQGREGGGEEAGSEGPGLLQDADGVPSQFPF</sequence>
<reference evidence="3" key="1">
    <citation type="submission" date="2023-10" db="EMBL/GenBank/DDBJ databases">
        <authorList>
            <person name="Chen Y."/>
            <person name="Shah S."/>
            <person name="Dougan E. K."/>
            <person name="Thang M."/>
            <person name="Chan C."/>
        </authorList>
    </citation>
    <scope>NUCLEOTIDE SEQUENCE [LARGE SCALE GENOMIC DNA]</scope>
</reference>
<evidence type="ECO:0000313" key="3">
    <source>
        <dbReference type="EMBL" id="CAK0886163.1"/>
    </source>
</evidence>
<keyword evidence="4" id="KW-1185">Reference proteome</keyword>
<feature type="compositionally biased region" description="Gly residues" evidence="1">
    <location>
        <begin position="321"/>
        <end position="340"/>
    </location>
</feature>
<evidence type="ECO:0000256" key="1">
    <source>
        <dbReference type="SAM" id="MobiDB-lite"/>
    </source>
</evidence>